<feature type="region of interest" description="Large ATPase domain (RuvB-L)" evidence="9">
    <location>
        <begin position="13"/>
        <end position="193"/>
    </location>
</feature>
<evidence type="ECO:0000256" key="2">
    <source>
        <dbReference type="ARBA" id="ARBA00022741"/>
    </source>
</evidence>
<evidence type="ECO:0000256" key="10">
    <source>
        <dbReference type="SAM" id="MobiDB-lite"/>
    </source>
</evidence>
<comment type="subcellular location">
    <subcellularLocation>
        <location evidence="9">Cytoplasm</location>
    </subcellularLocation>
</comment>
<keyword evidence="7 9" id="KW-0233">DNA recombination</keyword>
<feature type="binding site" evidence="9">
    <location>
        <position position="32"/>
    </location>
    <ligand>
        <name>ATP</name>
        <dbReference type="ChEBI" id="CHEBI:30616"/>
    </ligand>
</feature>
<dbReference type="CDD" id="cd00009">
    <property type="entry name" value="AAA"/>
    <property type="match status" value="1"/>
</dbReference>
<feature type="binding site" evidence="9">
    <location>
        <position position="74"/>
    </location>
    <ligand>
        <name>ATP</name>
        <dbReference type="ChEBI" id="CHEBI:30616"/>
    </ligand>
</feature>
<dbReference type="Proteomes" id="UP000696931">
    <property type="component" value="Unassembled WGS sequence"/>
</dbReference>
<dbReference type="SUPFAM" id="SSF46785">
    <property type="entry name" value="Winged helix' DNA-binding domain"/>
    <property type="match status" value="1"/>
</dbReference>
<comment type="function">
    <text evidence="9">The RuvA-RuvB-RuvC complex processes Holliday junction (HJ) DNA during genetic recombination and DNA repair, while the RuvA-RuvB complex plays an important role in the rescue of blocked DNA replication forks via replication fork reversal (RFR). RuvA specifically binds to HJ cruciform DNA, conferring on it an open structure. The RuvB hexamer acts as an ATP-dependent pump, pulling dsDNA into and through the RuvAB complex. RuvB forms 2 homohexamers on either side of HJ DNA bound by 1 or 2 RuvA tetramers; 4 subunits per hexamer contact DNA at a time. Coordinated motions by a converter formed by DNA-disengaged RuvB subunits stimulates ATP hydrolysis and nucleotide exchange. Immobilization of the converter enables RuvB to convert the ATP-contained energy into a lever motion, pulling 2 nucleotides of DNA out of the RuvA tetramer per ATP hydrolyzed, thus driving DNA branch migration. The RuvB motors rotate together with the DNA substrate, which together with the progressing nucleotide cycle form the mechanistic basis for DNA recombination by continuous HJ branch migration. Branch migration allows RuvC to scan DNA until it finds its consensus sequence, where it cleaves and resolves cruciform DNA.</text>
</comment>
<dbReference type="GO" id="GO:0000400">
    <property type="term" value="F:four-way junction DNA binding"/>
    <property type="evidence" value="ECO:0007669"/>
    <property type="project" value="UniProtKB-UniRule"/>
</dbReference>
<dbReference type="SMART" id="SM00382">
    <property type="entry name" value="AAA"/>
    <property type="match status" value="1"/>
</dbReference>
<evidence type="ECO:0000256" key="3">
    <source>
        <dbReference type="ARBA" id="ARBA00022763"/>
    </source>
</evidence>
<accession>A0A933SE59</accession>
<proteinExistence type="inferred from homology"/>
<comment type="caution">
    <text evidence="9">Lacks conserved residue(s) required for the propagation of feature annotation.</text>
</comment>
<feature type="binding site" evidence="9">
    <location>
        <position position="77"/>
    </location>
    <ligand>
        <name>ATP</name>
        <dbReference type="ChEBI" id="CHEBI:30616"/>
    </ligand>
</feature>
<dbReference type="GO" id="GO:0006310">
    <property type="term" value="P:DNA recombination"/>
    <property type="evidence" value="ECO:0007669"/>
    <property type="project" value="UniProtKB-UniRule"/>
</dbReference>
<dbReference type="SUPFAM" id="SSF52540">
    <property type="entry name" value="P-loop containing nucleoside triphosphate hydrolases"/>
    <property type="match status" value="1"/>
</dbReference>
<dbReference type="InterPro" id="IPR008823">
    <property type="entry name" value="RuvB_wg_C"/>
</dbReference>
<feature type="binding site" evidence="9">
    <location>
        <position position="327"/>
    </location>
    <ligand>
        <name>DNA</name>
        <dbReference type="ChEBI" id="CHEBI:16991"/>
    </ligand>
</feature>
<dbReference type="InterPro" id="IPR004605">
    <property type="entry name" value="DNA_helicase_Holl-junc_RuvB"/>
</dbReference>
<evidence type="ECO:0000256" key="7">
    <source>
        <dbReference type="ARBA" id="ARBA00023172"/>
    </source>
</evidence>
<dbReference type="InterPro" id="IPR036390">
    <property type="entry name" value="WH_DNA-bd_sf"/>
</dbReference>
<evidence type="ECO:0000313" key="12">
    <source>
        <dbReference type="EMBL" id="MBI5170467.1"/>
    </source>
</evidence>
<feature type="region of interest" description="Disordered" evidence="10">
    <location>
        <begin position="1"/>
        <end position="40"/>
    </location>
</feature>
<evidence type="ECO:0000259" key="11">
    <source>
        <dbReference type="SMART" id="SM00382"/>
    </source>
</evidence>
<keyword evidence="6 9" id="KW-0238">DNA-binding</keyword>
<feature type="binding site" evidence="9">
    <location>
        <begin position="140"/>
        <end position="142"/>
    </location>
    <ligand>
        <name>ATP</name>
        <dbReference type="ChEBI" id="CHEBI:30616"/>
    </ligand>
</feature>
<dbReference type="InterPro" id="IPR036388">
    <property type="entry name" value="WH-like_DNA-bd_sf"/>
</dbReference>
<dbReference type="EC" id="3.6.4.-" evidence="9"/>
<dbReference type="Pfam" id="PF17864">
    <property type="entry name" value="AAA_lid_4"/>
    <property type="match status" value="1"/>
</dbReference>
<dbReference type="Gene3D" id="1.10.10.10">
    <property type="entry name" value="Winged helix-like DNA-binding domain superfamily/Winged helix DNA-binding domain"/>
    <property type="match status" value="1"/>
</dbReference>
<evidence type="ECO:0000256" key="1">
    <source>
        <dbReference type="ARBA" id="ARBA00022490"/>
    </source>
</evidence>
<feature type="region of interest" description="Head domain (RuvB-H)" evidence="9">
    <location>
        <begin position="267"/>
        <end position="360"/>
    </location>
</feature>
<reference evidence="12" key="1">
    <citation type="submission" date="2020-07" db="EMBL/GenBank/DDBJ databases">
        <title>Huge and variable diversity of episymbiotic CPR bacteria and DPANN archaea in groundwater ecosystems.</title>
        <authorList>
            <person name="He C.Y."/>
            <person name="Keren R."/>
            <person name="Whittaker M."/>
            <person name="Farag I.F."/>
            <person name="Doudna J."/>
            <person name="Cate J.H.D."/>
            <person name="Banfield J.F."/>
        </authorList>
    </citation>
    <scope>NUCLEOTIDE SEQUENCE</scope>
    <source>
        <strain evidence="12">NC_groundwater_1813_Pr3_B-0.1um_71_17</strain>
    </source>
</reference>
<evidence type="ECO:0000256" key="9">
    <source>
        <dbReference type="HAMAP-Rule" id="MF_00016"/>
    </source>
</evidence>
<dbReference type="Gene3D" id="3.40.50.300">
    <property type="entry name" value="P-loop containing nucleotide triphosphate hydrolases"/>
    <property type="match status" value="1"/>
</dbReference>
<evidence type="ECO:0000256" key="8">
    <source>
        <dbReference type="ARBA" id="ARBA00023204"/>
    </source>
</evidence>
<evidence type="ECO:0000256" key="5">
    <source>
        <dbReference type="ARBA" id="ARBA00022840"/>
    </source>
</evidence>
<comment type="subunit">
    <text evidence="9">Homohexamer. Forms an RuvA(8)-RuvB(12)-Holliday junction (HJ) complex. HJ DNA is sandwiched between 2 RuvA tetramers; dsDNA enters through RuvA and exits via RuvB. An RuvB hexamer assembles on each DNA strand where it exits the tetramer. Each RuvB hexamer is contacted by two RuvA subunits (via domain III) on 2 adjacent RuvB subunits; this complex drives branch migration. In the full resolvosome a probable DNA-RuvA(4)-RuvB(12)-RuvC(2) complex forms which resolves the HJ.</text>
</comment>
<dbReference type="AlphaFoldDB" id="A0A933SE59"/>
<dbReference type="Pfam" id="PF05496">
    <property type="entry name" value="RuvB_N"/>
    <property type="match status" value="1"/>
</dbReference>
<dbReference type="HAMAP" id="MF_00016">
    <property type="entry name" value="DNA_HJ_migration_RuvB"/>
    <property type="match status" value="1"/>
</dbReference>
<gene>
    <name evidence="9 12" type="primary">ruvB</name>
    <name evidence="12" type="ORF">HZA61_13345</name>
</gene>
<dbReference type="Pfam" id="PF05491">
    <property type="entry name" value="WHD_RuvB"/>
    <property type="match status" value="1"/>
</dbReference>
<keyword evidence="8 9" id="KW-0234">DNA repair</keyword>
<feature type="region of interest" description="Small ATPAse domain (RuvB-S)" evidence="9">
    <location>
        <begin position="194"/>
        <end position="264"/>
    </location>
</feature>
<dbReference type="NCBIfam" id="NF000868">
    <property type="entry name" value="PRK00080.1"/>
    <property type="match status" value="1"/>
</dbReference>
<organism evidence="12 13">
    <name type="scientific">Eiseniibacteriota bacterium</name>
    <dbReference type="NCBI Taxonomy" id="2212470"/>
    <lineage>
        <taxon>Bacteria</taxon>
        <taxon>Candidatus Eiseniibacteriota</taxon>
    </lineage>
</organism>
<name>A0A933SE59_UNCEI</name>
<dbReference type="InterPro" id="IPR041445">
    <property type="entry name" value="AAA_lid_4"/>
</dbReference>
<comment type="domain">
    <text evidence="9">Has 3 domains, the large (RuvB-L) and small ATPase (RuvB-S) domains and the C-terminal head (RuvB-H) domain. The head domain binds DNA, while the ATPase domains jointly bind ATP, ADP or are empty depending on the state of the subunit in the translocation cycle. During a single DNA translocation step the structure of each domain remains the same, but their relative positions change.</text>
</comment>
<dbReference type="PANTHER" id="PTHR42848:SF1">
    <property type="entry name" value="HOLLIDAY JUNCTION BRANCH MIGRATION COMPLEX SUBUNIT RUVB"/>
    <property type="match status" value="1"/>
</dbReference>
<feature type="binding site" evidence="9">
    <location>
        <position position="78"/>
    </location>
    <ligand>
        <name>ATP</name>
        <dbReference type="ChEBI" id="CHEBI:30616"/>
    </ligand>
</feature>
<dbReference type="GO" id="GO:0016787">
    <property type="term" value="F:hydrolase activity"/>
    <property type="evidence" value="ECO:0007669"/>
    <property type="project" value="UniProtKB-KW"/>
</dbReference>
<evidence type="ECO:0000256" key="6">
    <source>
        <dbReference type="ARBA" id="ARBA00023125"/>
    </source>
</evidence>
<feature type="domain" description="AAA+ ATPase" evidence="11">
    <location>
        <begin position="63"/>
        <end position="194"/>
    </location>
</feature>
<keyword evidence="3 9" id="KW-0227">DNA damage</keyword>
<feature type="binding site" evidence="9">
    <location>
        <position position="322"/>
    </location>
    <ligand>
        <name>DNA</name>
        <dbReference type="ChEBI" id="CHEBI:16991"/>
    </ligand>
</feature>
<keyword evidence="12" id="KW-0347">Helicase</keyword>
<dbReference type="Gene3D" id="1.10.8.60">
    <property type="match status" value="1"/>
</dbReference>
<keyword evidence="5 9" id="KW-0067">ATP-binding</keyword>
<keyword evidence="1 9" id="KW-0963">Cytoplasm</keyword>
<dbReference type="InterPro" id="IPR027417">
    <property type="entry name" value="P-loop_NTPase"/>
</dbReference>
<feature type="compositionally biased region" description="Basic and acidic residues" evidence="10">
    <location>
        <begin position="24"/>
        <end position="35"/>
    </location>
</feature>
<dbReference type="GO" id="GO:0009378">
    <property type="term" value="F:four-way junction helicase activity"/>
    <property type="evidence" value="ECO:0007669"/>
    <property type="project" value="InterPro"/>
</dbReference>
<feature type="binding site" evidence="9">
    <location>
        <position position="183"/>
    </location>
    <ligand>
        <name>ATP</name>
        <dbReference type="ChEBI" id="CHEBI:30616"/>
    </ligand>
</feature>
<keyword evidence="4 9" id="KW-0378">Hydrolase</keyword>
<dbReference type="PANTHER" id="PTHR42848">
    <property type="match status" value="1"/>
</dbReference>
<dbReference type="InterPro" id="IPR003593">
    <property type="entry name" value="AAA+_ATPase"/>
</dbReference>
<keyword evidence="2 9" id="KW-0547">Nucleotide-binding</keyword>
<feature type="binding site" evidence="9">
    <location>
        <position position="230"/>
    </location>
    <ligand>
        <name>ATP</name>
        <dbReference type="ChEBI" id="CHEBI:30616"/>
    </ligand>
</feature>
<sequence>MAEPKSRAPKDQPGRLADPAPFPEDVREEKKLRPDELDDFVGQPQVRQQLAVFLEAARRREEAMDHVLFHGPPGLGKTTLASILAHELGVEITHTSGPVIERPGDLAGLLTNLGPRGILFVDEIHRLSPVVEEYLYSALEDFTLDILLDRGPSARSLKLNLEPFTLVGATTRSGLLSAPMRARFGVTLRMDFYRAEDLMHIVQRSAGILANPIDDDAAFEIARRSRGTPRVANRLLRRVRDFALIKSDGHIDLRVTREALHLLEVDERGLDEMDRRLLDILVSRYDGGPVGLAPLAVVLGEDTTTLEDVYEPFLVQEGFVRRTARGREATRLAYEHLGVAIPARLRGPEAVPGLPELPLS</sequence>
<feature type="binding site" evidence="9">
    <location>
        <position position="193"/>
    </location>
    <ligand>
        <name>ATP</name>
        <dbReference type="ChEBI" id="CHEBI:30616"/>
    </ligand>
</feature>
<protein>
    <recommendedName>
        <fullName evidence="9">Holliday junction branch migration complex subunit RuvB</fullName>
        <ecNumber evidence="9">3.6.4.-</ecNumber>
    </recommendedName>
</protein>
<feature type="binding site" evidence="9">
    <location>
        <position position="79"/>
    </location>
    <ligand>
        <name>ATP</name>
        <dbReference type="ChEBI" id="CHEBI:30616"/>
    </ligand>
</feature>
<dbReference type="GO" id="GO:0005524">
    <property type="term" value="F:ATP binding"/>
    <property type="evidence" value="ECO:0007669"/>
    <property type="project" value="UniProtKB-UniRule"/>
</dbReference>
<dbReference type="EMBL" id="JACRIW010000093">
    <property type="protein sequence ID" value="MBI5170467.1"/>
    <property type="molecule type" value="Genomic_DNA"/>
</dbReference>
<dbReference type="GO" id="GO:0006281">
    <property type="term" value="P:DNA repair"/>
    <property type="evidence" value="ECO:0007669"/>
    <property type="project" value="UniProtKB-UniRule"/>
</dbReference>
<feature type="binding site" evidence="9">
    <location>
        <position position="78"/>
    </location>
    <ligand>
        <name>Mg(2+)</name>
        <dbReference type="ChEBI" id="CHEBI:18420"/>
    </ligand>
</feature>
<dbReference type="NCBIfam" id="TIGR00635">
    <property type="entry name" value="ruvB"/>
    <property type="match status" value="1"/>
</dbReference>
<feature type="binding site" evidence="9">
    <location>
        <position position="33"/>
    </location>
    <ligand>
        <name>ATP</name>
        <dbReference type="ChEBI" id="CHEBI:30616"/>
    </ligand>
</feature>
<comment type="similarity">
    <text evidence="9">Belongs to the RuvB family.</text>
</comment>
<comment type="caution">
    <text evidence="12">The sequence shown here is derived from an EMBL/GenBank/DDBJ whole genome shotgun (WGS) entry which is preliminary data.</text>
</comment>
<dbReference type="GO" id="GO:0005737">
    <property type="term" value="C:cytoplasm"/>
    <property type="evidence" value="ECO:0007669"/>
    <property type="project" value="UniProtKB-SubCell"/>
</dbReference>
<evidence type="ECO:0000256" key="4">
    <source>
        <dbReference type="ARBA" id="ARBA00022801"/>
    </source>
</evidence>
<dbReference type="InterPro" id="IPR008824">
    <property type="entry name" value="RuvB-like_N"/>
</dbReference>
<evidence type="ECO:0000313" key="13">
    <source>
        <dbReference type="Proteomes" id="UP000696931"/>
    </source>
</evidence>
<comment type="catalytic activity">
    <reaction evidence="9">
        <text>ATP + H2O = ADP + phosphate + H(+)</text>
        <dbReference type="Rhea" id="RHEA:13065"/>
        <dbReference type="ChEBI" id="CHEBI:15377"/>
        <dbReference type="ChEBI" id="CHEBI:15378"/>
        <dbReference type="ChEBI" id="CHEBI:30616"/>
        <dbReference type="ChEBI" id="CHEBI:43474"/>
        <dbReference type="ChEBI" id="CHEBI:456216"/>
    </reaction>
</comment>
<dbReference type="GO" id="GO:0048476">
    <property type="term" value="C:Holliday junction resolvase complex"/>
    <property type="evidence" value="ECO:0007669"/>
    <property type="project" value="UniProtKB-UniRule"/>
</dbReference>
<feature type="compositionally biased region" description="Basic and acidic residues" evidence="10">
    <location>
        <begin position="1"/>
        <end position="13"/>
    </location>
</feature>